<accession>A0A165PCQ1</accession>
<proteinExistence type="predicted"/>
<dbReference type="Pfam" id="PF02179">
    <property type="entry name" value="BAG"/>
    <property type="match status" value="1"/>
</dbReference>
<sequence>IPIRTPSPKVKAPSPKPQATPEQHVAARKIQEAYRAHAARTSALRAIDEYRTKFEHLKAGFRFPLTLDFAAAPGSHDFVSVPVDPAALAALVLADGVSVEEGRNRRPHLAYTPRNAPIHGYLEELNQLLGKLDAVESGGDKEVREKRKGIVRVVEAEAERVE</sequence>
<dbReference type="Proteomes" id="UP000076727">
    <property type="component" value="Unassembled WGS sequence"/>
</dbReference>
<feature type="compositionally biased region" description="Low complexity" evidence="1">
    <location>
        <begin position="1"/>
        <end position="13"/>
    </location>
</feature>
<dbReference type="GO" id="GO:0051087">
    <property type="term" value="F:protein-folding chaperone binding"/>
    <property type="evidence" value="ECO:0007669"/>
    <property type="project" value="InterPro"/>
</dbReference>
<dbReference type="EMBL" id="KV429070">
    <property type="protein sequence ID" value="KZT68044.1"/>
    <property type="molecule type" value="Genomic_DNA"/>
</dbReference>
<feature type="domain" description="BAG" evidence="2">
    <location>
        <begin position="123"/>
        <end position="161"/>
    </location>
</feature>
<feature type="non-terminal residue" evidence="3">
    <location>
        <position position="1"/>
    </location>
</feature>
<protein>
    <recommendedName>
        <fullName evidence="2">BAG domain-containing protein</fullName>
    </recommendedName>
</protein>
<gene>
    <name evidence="3" type="ORF">DAEQUDRAFT_640057</name>
</gene>
<organism evidence="3 4">
    <name type="scientific">Daedalea quercina L-15889</name>
    <dbReference type="NCBI Taxonomy" id="1314783"/>
    <lineage>
        <taxon>Eukaryota</taxon>
        <taxon>Fungi</taxon>
        <taxon>Dikarya</taxon>
        <taxon>Basidiomycota</taxon>
        <taxon>Agaricomycotina</taxon>
        <taxon>Agaricomycetes</taxon>
        <taxon>Polyporales</taxon>
        <taxon>Fomitopsis</taxon>
    </lineage>
</organism>
<dbReference type="Gene3D" id="1.20.58.120">
    <property type="entry name" value="BAG domain"/>
    <property type="match status" value="1"/>
</dbReference>
<dbReference type="STRING" id="1314783.A0A165PCQ1"/>
<dbReference type="AlphaFoldDB" id="A0A165PCQ1"/>
<evidence type="ECO:0000259" key="2">
    <source>
        <dbReference type="Pfam" id="PF02179"/>
    </source>
</evidence>
<dbReference type="InterPro" id="IPR003103">
    <property type="entry name" value="BAG_domain"/>
</dbReference>
<feature type="non-terminal residue" evidence="3">
    <location>
        <position position="162"/>
    </location>
</feature>
<reference evidence="3 4" key="1">
    <citation type="journal article" date="2016" name="Mol. Biol. Evol.">
        <title>Comparative Genomics of Early-Diverging Mushroom-Forming Fungi Provides Insights into the Origins of Lignocellulose Decay Capabilities.</title>
        <authorList>
            <person name="Nagy L.G."/>
            <person name="Riley R."/>
            <person name="Tritt A."/>
            <person name="Adam C."/>
            <person name="Daum C."/>
            <person name="Floudas D."/>
            <person name="Sun H."/>
            <person name="Yadav J.S."/>
            <person name="Pangilinan J."/>
            <person name="Larsson K.H."/>
            <person name="Matsuura K."/>
            <person name="Barry K."/>
            <person name="Labutti K."/>
            <person name="Kuo R."/>
            <person name="Ohm R.A."/>
            <person name="Bhattacharya S.S."/>
            <person name="Shirouzu T."/>
            <person name="Yoshinaga Y."/>
            <person name="Martin F.M."/>
            <person name="Grigoriev I.V."/>
            <person name="Hibbett D.S."/>
        </authorList>
    </citation>
    <scope>NUCLEOTIDE SEQUENCE [LARGE SCALE GENOMIC DNA]</scope>
    <source>
        <strain evidence="3 4">L-15889</strain>
    </source>
</reference>
<evidence type="ECO:0000313" key="4">
    <source>
        <dbReference type="Proteomes" id="UP000076727"/>
    </source>
</evidence>
<keyword evidence="4" id="KW-1185">Reference proteome</keyword>
<feature type="region of interest" description="Disordered" evidence="1">
    <location>
        <begin position="1"/>
        <end position="26"/>
    </location>
</feature>
<dbReference type="InterPro" id="IPR036533">
    <property type="entry name" value="BAG_dom_sf"/>
</dbReference>
<dbReference type="SUPFAM" id="SSF63491">
    <property type="entry name" value="BAG domain"/>
    <property type="match status" value="1"/>
</dbReference>
<dbReference type="PROSITE" id="PS50096">
    <property type="entry name" value="IQ"/>
    <property type="match status" value="1"/>
</dbReference>
<dbReference type="OrthoDB" id="333905at2759"/>
<evidence type="ECO:0000256" key="1">
    <source>
        <dbReference type="SAM" id="MobiDB-lite"/>
    </source>
</evidence>
<name>A0A165PCQ1_9APHY</name>
<evidence type="ECO:0000313" key="3">
    <source>
        <dbReference type="EMBL" id="KZT68044.1"/>
    </source>
</evidence>